<dbReference type="SUPFAM" id="SSF158634">
    <property type="entry name" value="RPA2825-like"/>
    <property type="match status" value="1"/>
</dbReference>
<keyword evidence="1" id="KW-0812">Transmembrane</keyword>
<dbReference type="Pfam" id="PF12200">
    <property type="entry name" value="DUF3597"/>
    <property type="match status" value="1"/>
</dbReference>
<evidence type="ECO:0000259" key="2">
    <source>
        <dbReference type="Pfam" id="PF12200"/>
    </source>
</evidence>
<keyword evidence="1" id="KW-0472">Membrane</keyword>
<dbReference type="InterPro" id="IPR022016">
    <property type="entry name" value="DUF3597"/>
</dbReference>
<evidence type="ECO:0000256" key="1">
    <source>
        <dbReference type="SAM" id="Phobius"/>
    </source>
</evidence>
<keyword evidence="1" id="KW-1133">Transmembrane helix</keyword>
<comment type="caution">
    <text evidence="3">The sequence shown here is derived from an EMBL/GenBank/DDBJ whole genome shotgun (WGS) entry which is preliminary data.</text>
</comment>
<dbReference type="EMBL" id="CAJNOV010011487">
    <property type="protein sequence ID" value="CAF1448435.1"/>
    <property type="molecule type" value="Genomic_DNA"/>
</dbReference>
<dbReference type="PROSITE" id="PS51996">
    <property type="entry name" value="TR_MART"/>
    <property type="match status" value="1"/>
</dbReference>
<accession>A0A815PEE5</accession>
<feature type="domain" description="DUF3597" evidence="2">
    <location>
        <begin position="392"/>
        <end position="468"/>
    </location>
</feature>
<evidence type="ECO:0000313" key="3">
    <source>
        <dbReference type="EMBL" id="CAF1448435.1"/>
    </source>
</evidence>
<dbReference type="Proteomes" id="UP000663855">
    <property type="component" value="Unassembled WGS sequence"/>
</dbReference>
<gene>
    <name evidence="3" type="ORF">CJN711_LOCUS24425</name>
</gene>
<evidence type="ECO:0000313" key="4">
    <source>
        <dbReference type="Proteomes" id="UP000663855"/>
    </source>
</evidence>
<dbReference type="AlphaFoldDB" id="A0A815PEE5"/>
<organism evidence="3 4">
    <name type="scientific">Rotaria magnacalcarata</name>
    <dbReference type="NCBI Taxonomy" id="392030"/>
    <lineage>
        <taxon>Eukaryota</taxon>
        <taxon>Metazoa</taxon>
        <taxon>Spiralia</taxon>
        <taxon>Gnathifera</taxon>
        <taxon>Rotifera</taxon>
        <taxon>Eurotatoria</taxon>
        <taxon>Bdelloidea</taxon>
        <taxon>Philodinida</taxon>
        <taxon>Philodinidae</taxon>
        <taxon>Rotaria</taxon>
    </lineage>
</organism>
<name>A0A815PEE5_9BILA</name>
<feature type="transmembrane region" description="Helical" evidence="1">
    <location>
        <begin position="299"/>
        <end position="318"/>
    </location>
</feature>
<sequence length="484" mass="55755">MEPQRTALVPDRSDRYANDTLVELQDINRCPIYGYQHLPLQSLEEATKPIVPFVPNLVEKVALAKRKCNKNSTTLTLDESAAIYLYTMPISFFYCLNKSLRAENREELKPWLPFLKLFMSALEKLPSSRTVVWRVISKNITSDINRGEIQTWWSVNSCSTDPNLLKLYYGKESTIIRIQPLHGKDISLFSVFQSECEIVLPPGTRLRVQSSAFNIEERLFFMDLEEIPRSSQQHNDSLTATTLPISEPDTNSVHTEISASQQLMGSASNLLSDPWDQSHSKLRSWFFRYRPWFKKTIHMGVYCIIFSVMVILMVLNFGKQFKSDTIELWEQCDGKGFTVRHVCGNSAKCYARDISYWECRPNGNCPADWACAQNSYFTNSYFTNSSLSLKALKKILTAKASKLNVHLDWMESIVDLAKLLGLDYRKDKRIQLALKLGYKDDVRDSYNTNVWLHNKLMKILAQNGGNLPRQFYDSQYFSSEPLVM</sequence>
<dbReference type="Gene3D" id="3.90.176.10">
    <property type="entry name" value="Toxin ADP-ribosyltransferase, Chain A, domain 1"/>
    <property type="match status" value="1"/>
</dbReference>
<dbReference type="SUPFAM" id="SSF56399">
    <property type="entry name" value="ADP-ribosylation"/>
    <property type="match status" value="1"/>
</dbReference>
<protein>
    <recommendedName>
        <fullName evidence="2">DUF3597 domain-containing protein</fullName>
    </recommendedName>
</protein>
<proteinExistence type="predicted"/>
<reference evidence="3" key="1">
    <citation type="submission" date="2021-02" db="EMBL/GenBank/DDBJ databases">
        <authorList>
            <person name="Nowell W R."/>
        </authorList>
    </citation>
    <scope>NUCLEOTIDE SEQUENCE</scope>
</reference>